<evidence type="ECO:0000313" key="2">
    <source>
        <dbReference type="EMBL" id="KMQ81829.1"/>
    </source>
</evidence>
<gene>
    <name evidence="2" type="ORF">RF55_25072</name>
</gene>
<comment type="caution">
    <text evidence="2">The sequence shown here is derived from an EMBL/GenBank/DDBJ whole genome shotgun (WGS) entry which is preliminary data.</text>
</comment>
<keyword evidence="3" id="KW-1185">Reference proteome</keyword>
<proteinExistence type="predicted"/>
<sequence>MSRLLEVGMLICIFTAGIAPTNQGIEMLEDTPLRIPQQMWYQHDGVPHHGKQIFESWLTWLNLNYCNRWTGGGHVP</sequence>
<organism evidence="2 3">
    <name type="scientific">Lasius niger</name>
    <name type="common">Black garden ant</name>
    <dbReference type="NCBI Taxonomy" id="67767"/>
    <lineage>
        <taxon>Eukaryota</taxon>
        <taxon>Metazoa</taxon>
        <taxon>Ecdysozoa</taxon>
        <taxon>Arthropoda</taxon>
        <taxon>Hexapoda</taxon>
        <taxon>Insecta</taxon>
        <taxon>Pterygota</taxon>
        <taxon>Neoptera</taxon>
        <taxon>Endopterygota</taxon>
        <taxon>Hymenoptera</taxon>
        <taxon>Apocrita</taxon>
        <taxon>Aculeata</taxon>
        <taxon>Formicoidea</taxon>
        <taxon>Formicidae</taxon>
        <taxon>Formicinae</taxon>
        <taxon>Lasius</taxon>
        <taxon>Lasius</taxon>
    </lineage>
</organism>
<accession>A0A0J7JUP5</accession>
<feature type="chain" id="PRO_5005289779" evidence="1">
    <location>
        <begin position="25"/>
        <end position="76"/>
    </location>
</feature>
<name>A0A0J7JUP5_LASNI</name>
<protein>
    <submittedName>
        <fullName evidence="2">Transposable element tc3 transposase</fullName>
    </submittedName>
</protein>
<keyword evidence="1" id="KW-0732">Signal</keyword>
<dbReference type="PaxDb" id="67767-A0A0J7JUP5"/>
<dbReference type="EMBL" id="LBMM01031157">
    <property type="protein sequence ID" value="KMQ81829.1"/>
    <property type="molecule type" value="Genomic_DNA"/>
</dbReference>
<dbReference type="Proteomes" id="UP000036403">
    <property type="component" value="Unassembled WGS sequence"/>
</dbReference>
<evidence type="ECO:0000313" key="3">
    <source>
        <dbReference type="Proteomes" id="UP000036403"/>
    </source>
</evidence>
<feature type="signal peptide" evidence="1">
    <location>
        <begin position="1"/>
        <end position="24"/>
    </location>
</feature>
<reference evidence="2 3" key="1">
    <citation type="submission" date="2015-04" db="EMBL/GenBank/DDBJ databases">
        <title>Lasius niger genome sequencing.</title>
        <authorList>
            <person name="Konorov E.A."/>
            <person name="Nikitin M.A."/>
            <person name="Kirill M.V."/>
            <person name="Chang P."/>
        </authorList>
    </citation>
    <scope>NUCLEOTIDE SEQUENCE [LARGE SCALE GENOMIC DNA]</scope>
    <source>
        <tissue evidence="2">Whole</tissue>
    </source>
</reference>
<evidence type="ECO:0000256" key="1">
    <source>
        <dbReference type="SAM" id="SignalP"/>
    </source>
</evidence>
<dbReference type="AlphaFoldDB" id="A0A0J7JUP5"/>